<accession>A0ABS8VR75</accession>
<evidence type="ECO:0000313" key="1">
    <source>
        <dbReference type="EMBL" id="MCE0482046.1"/>
    </source>
</evidence>
<keyword evidence="2" id="KW-1185">Reference proteome</keyword>
<dbReference type="Proteomes" id="UP000823775">
    <property type="component" value="Unassembled WGS sequence"/>
</dbReference>
<gene>
    <name evidence="1" type="ORF">HAX54_040380</name>
</gene>
<dbReference type="EMBL" id="JACEIK010005697">
    <property type="protein sequence ID" value="MCE0482046.1"/>
    <property type="molecule type" value="Genomic_DNA"/>
</dbReference>
<evidence type="ECO:0000313" key="2">
    <source>
        <dbReference type="Proteomes" id="UP000823775"/>
    </source>
</evidence>
<comment type="caution">
    <text evidence="1">The sequence shown here is derived from an EMBL/GenBank/DDBJ whole genome shotgun (WGS) entry which is preliminary data.</text>
</comment>
<protein>
    <submittedName>
        <fullName evidence="1">Uncharacterized protein</fullName>
    </submittedName>
</protein>
<proteinExistence type="predicted"/>
<sequence length="117" mass="13166">MSTKLIEMMVETTTCNDLQVTIIANTQEEPQVEGRIEPREEIDQIGSSIHDMHGLLNEKVEVSEAQLKSIVDTSQCTEKEEESQPLDSSLLVDIDVEDVDKKKGKSEYQKLKLKSTS</sequence>
<reference evidence="1 2" key="1">
    <citation type="journal article" date="2021" name="BMC Genomics">
        <title>Datura genome reveals duplications of psychoactive alkaloid biosynthetic genes and high mutation rate following tissue culture.</title>
        <authorList>
            <person name="Rajewski A."/>
            <person name="Carter-House D."/>
            <person name="Stajich J."/>
            <person name="Litt A."/>
        </authorList>
    </citation>
    <scope>NUCLEOTIDE SEQUENCE [LARGE SCALE GENOMIC DNA]</scope>
    <source>
        <strain evidence="1">AR-01</strain>
    </source>
</reference>
<organism evidence="1 2">
    <name type="scientific">Datura stramonium</name>
    <name type="common">Jimsonweed</name>
    <name type="synonym">Common thornapple</name>
    <dbReference type="NCBI Taxonomy" id="4076"/>
    <lineage>
        <taxon>Eukaryota</taxon>
        <taxon>Viridiplantae</taxon>
        <taxon>Streptophyta</taxon>
        <taxon>Embryophyta</taxon>
        <taxon>Tracheophyta</taxon>
        <taxon>Spermatophyta</taxon>
        <taxon>Magnoliopsida</taxon>
        <taxon>eudicotyledons</taxon>
        <taxon>Gunneridae</taxon>
        <taxon>Pentapetalae</taxon>
        <taxon>asterids</taxon>
        <taxon>lamiids</taxon>
        <taxon>Solanales</taxon>
        <taxon>Solanaceae</taxon>
        <taxon>Solanoideae</taxon>
        <taxon>Datureae</taxon>
        <taxon>Datura</taxon>
    </lineage>
</organism>
<name>A0ABS8VR75_DATST</name>